<dbReference type="EMBL" id="KN716158">
    <property type="protein sequence ID" value="KJH52869.1"/>
    <property type="molecule type" value="Genomic_DNA"/>
</dbReference>
<dbReference type="EC" id="2.1.1.386" evidence="11"/>
<keyword evidence="9" id="KW-0694">RNA-binding</keyword>
<evidence type="ECO:0000256" key="11">
    <source>
        <dbReference type="ARBA" id="ARBA00035025"/>
    </source>
</evidence>
<evidence type="ECO:0000256" key="4">
    <source>
        <dbReference type="ARBA" id="ARBA00022603"/>
    </source>
</evidence>
<protein>
    <recommendedName>
        <fullName evidence="3">Small RNA 2'-O-methyltransferase</fullName>
        <ecNumber evidence="11">2.1.1.386</ecNumber>
    </recommendedName>
</protein>
<evidence type="ECO:0000256" key="6">
    <source>
        <dbReference type="ARBA" id="ARBA00022691"/>
    </source>
</evidence>
<dbReference type="GO" id="GO:0005737">
    <property type="term" value="C:cytoplasm"/>
    <property type="evidence" value="ECO:0007669"/>
    <property type="project" value="TreeGrafter"/>
</dbReference>
<evidence type="ECO:0000256" key="1">
    <source>
        <dbReference type="ARBA" id="ARBA00001946"/>
    </source>
</evidence>
<evidence type="ECO:0000256" key="5">
    <source>
        <dbReference type="ARBA" id="ARBA00022679"/>
    </source>
</evidence>
<proteinExistence type="inferred from homology"/>
<dbReference type="GO" id="GO:0003723">
    <property type="term" value="F:RNA binding"/>
    <property type="evidence" value="ECO:0007669"/>
    <property type="project" value="UniProtKB-KW"/>
</dbReference>
<dbReference type="OrthoDB" id="2154311at2759"/>
<organism evidence="13 14">
    <name type="scientific">Dictyocaulus viviparus</name>
    <name type="common">Bovine lungworm</name>
    <dbReference type="NCBI Taxonomy" id="29172"/>
    <lineage>
        <taxon>Eukaryota</taxon>
        <taxon>Metazoa</taxon>
        <taxon>Ecdysozoa</taxon>
        <taxon>Nematoda</taxon>
        <taxon>Chromadorea</taxon>
        <taxon>Rhabditida</taxon>
        <taxon>Rhabditina</taxon>
        <taxon>Rhabditomorpha</taxon>
        <taxon>Strongyloidea</taxon>
        <taxon>Metastrongylidae</taxon>
        <taxon>Dictyocaulus</taxon>
    </lineage>
</organism>
<dbReference type="STRING" id="29172.A0A0D8YA60"/>
<dbReference type="GO" id="GO:0030422">
    <property type="term" value="P:siRNA processing"/>
    <property type="evidence" value="ECO:0007669"/>
    <property type="project" value="TreeGrafter"/>
</dbReference>
<evidence type="ECO:0000256" key="7">
    <source>
        <dbReference type="ARBA" id="ARBA00022723"/>
    </source>
</evidence>
<sequence>MIYEEVEANPIEIKVEEAPFSQFDYDEVVSKPRFFTPPLQYQRNLFVRDIINSHMEGTGKKIRKLAVLGCGSLSLERFLMSSLGDMGIERVLSVDIDEHELAKGIKLLKIEHIPLADATRFARSVLLNIQPDLFIVSTPNHEYNEAFGLPNGHFRHGDHKFEFSRQEFRNWLFKIVGEFTPTYGYLVKFVGKVPGFDRLGGATQFGIIHKKRARLSGVVRHECSKVYRKVGETVVRNSLFSLEREKVKQAFRLWLQENKLLEENLIQSSIGNFWRVDMKEIVRNIELPTKLKNNLNKRSMVDMLRFICRGRVINEVYNGEFCLNIPHTVTKDELIEITSTTN</sequence>
<dbReference type="GO" id="GO:0034587">
    <property type="term" value="P:piRNA processing"/>
    <property type="evidence" value="ECO:0007669"/>
    <property type="project" value="TreeGrafter"/>
</dbReference>
<evidence type="ECO:0000256" key="12">
    <source>
        <dbReference type="ARBA" id="ARBA00048418"/>
    </source>
</evidence>
<dbReference type="PANTHER" id="PTHR21404:SF3">
    <property type="entry name" value="SMALL RNA 2'-O-METHYLTRANSFERASE"/>
    <property type="match status" value="1"/>
</dbReference>
<dbReference type="InterPro" id="IPR026610">
    <property type="entry name" value="Hen1"/>
</dbReference>
<dbReference type="Gene3D" id="3.40.50.150">
    <property type="entry name" value="Vaccinia Virus protein VP39"/>
    <property type="match status" value="2"/>
</dbReference>
<keyword evidence="6" id="KW-0949">S-adenosyl-L-methionine</keyword>
<keyword evidence="7" id="KW-0479">Metal-binding</keyword>
<dbReference type="PANTHER" id="PTHR21404">
    <property type="entry name" value="HEN1"/>
    <property type="match status" value="1"/>
</dbReference>
<reference evidence="14" key="2">
    <citation type="journal article" date="2016" name="Sci. Rep.">
        <title>Dictyocaulus viviparus genome, variome and transcriptome elucidate lungworm biology and support future intervention.</title>
        <authorList>
            <person name="McNulty S.N."/>
            <person name="Strube C."/>
            <person name="Rosa B.A."/>
            <person name="Martin J.C."/>
            <person name="Tyagi R."/>
            <person name="Choi Y.J."/>
            <person name="Wang Q."/>
            <person name="Hallsworth Pepin K."/>
            <person name="Zhang X."/>
            <person name="Ozersky P."/>
            <person name="Wilson R.K."/>
            <person name="Sternberg P.W."/>
            <person name="Gasser R.B."/>
            <person name="Mitreva M."/>
        </authorList>
    </citation>
    <scope>NUCLEOTIDE SEQUENCE [LARGE SCALE GENOMIC DNA]</scope>
    <source>
        <strain evidence="14">HannoverDv2000</strain>
    </source>
</reference>
<keyword evidence="4" id="KW-0489">Methyltransferase</keyword>
<evidence type="ECO:0000256" key="2">
    <source>
        <dbReference type="ARBA" id="ARBA00009026"/>
    </source>
</evidence>
<name>A0A0D8YA60_DICVI</name>
<dbReference type="GO" id="GO:0046872">
    <property type="term" value="F:metal ion binding"/>
    <property type="evidence" value="ECO:0007669"/>
    <property type="project" value="UniProtKB-KW"/>
</dbReference>
<evidence type="ECO:0000256" key="9">
    <source>
        <dbReference type="ARBA" id="ARBA00022884"/>
    </source>
</evidence>
<evidence type="ECO:0000313" key="13">
    <source>
        <dbReference type="EMBL" id="KJH52869.1"/>
    </source>
</evidence>
<comment type="similarity">
    <text evidence="2">Belongs to the methyltransferase superfamily. HEN1 family.</text>
</comment>
<dbReference type="GO" id="GO:0005634">
    <property type="term" value="C:nucleus"/>
    <property type="evidence" value="ECO:0007669"/>
    <property type="project" value="TreeGrafter"/>
</dbReference>
<evidence type="ECO:0000256" key="10">
    <source>
        <dbReference type="ARBA" id="ARBA00023158"/>
    </source>
</evidence>
<comment type="catalytic activity">
    <reaction evidence="12">
        <text>small RNA 3'-end nucleotide + S-adenosyl-L-methionine = small RNA 3'-end 2'-O-methylnucleotide + S-adenosyl-L-homocysteine + H(+)</text>
        <dbReference type="Rhea" id="RHEA:37887"/>
        <dbReference type="Rhea" id="RHEA-COMP:10415"/>
        <dbReference type="Rhea" id="RHEA-COMP:10416"/>
        <dbReference type="ChEBI" id="CHEBI:15378"/>
        <dbReference type="ChEBI" id="CHEBI:57856"/>
        <dbReference type="ChEBI" id="CHEBI:59789"/>
        <dbReference type="ChEBI" id="CHEBI:74896"/>
        <dbReference type="ChEBI" id="CHEBI:74898"/>
        <dbReference type="EC" id="2.1.1.386"/>
    </reaction>
</comment>
<comment type="cofactor">
    <cofactor evidence="1">
        <name>Mg(2+)</name>
        <dbReference type="ChEBI" id="CHEBI:18420"/>
    </cofactor>
</comment>
<evidence type="ECO:0000313" key="14">
    <source>
        <dbReference type="Proteomes" id="UP000053766"/>
    </source>
</evidence>
<reference evidence="13 14" key="1">
    <citation type="submission" date="2013-11" db="EMBL/GenBank/DDBJ databases">
        <title>Draft genome of the bovine lungworm Dictyocaulus viviparus.</title>
        <authorList>
            <person name="Mitreva M."/>
        </authorList>
    </citation>
    <scope>NUCLEOTIDE SEQUENCE [LARGE SCALE GENOMIC DNA]</scope>
    <source>
        <strain evidence="13 14">HannoverDv2000</strain>
    </source>
</reference>
<keyword evidence="8" id="KW-0460">Magnesium</keyword>
<keyword evidence="5" id="KW-0808">Transferase</keyword>
<keyword evidence="14" id="KW-1185">Reference proteome</keyword>
<evidence type="ECO:0000256" key="8">
    <source>
        <dbReference type="ARBA" id="ARBA00022842"/>
    </source>
</evidence>
<dbReference type="GO" id="GO:0090486">
    <property type="term" value="F:small RNA 2'-O-methyltransferase activity"/>
    <property type="evidence" value="ECO:0007669"/>
    <property type="project" value="UniProtKB-EC"/>
</dbReference>
<evidence type="ECO:0000256" key="3">
    <source>
        <dbReference type="ARBA" id="ARBA00021330"/>
    </source>
</evidence>
<dbReference type="InterPro" id="IPR029063">
    <property type="entry name" value="SAM-dependent_MTases_sf"/>
</dbReference>
<dbReference type="GO" id="GO:0001510">
    <property type="term" value="P:RNA methylation"/>
    <property type="evidence" value="ECO:0007669"/>
    <property type="project" value="InterPro"/>
</dbReference>
<keyword evidence="10" id="KW-0943">RNA-mediated gene silencing</keyword>
<accession>A0A0D8YA60</accession>
<dbReference type="Proteomes" id="UP000053766">
    <property type="component" value="Unassembled WGS sequence"/>
</dbReference>
<gene>
    <name evidence="13" type="ORF">DICVIV_00914</name>
</gene>
<dbReference type="AlphaFoldDB" id="A0A0D8YA60"/>